<sequence length="100" mass="11024">MDYGDSVQGVLLRKIRKAEQDVLQLRLDYCRFVFGLSHRSRVMSGDRVYEVTGVDVDSMVYTDDGSLSRPGITGVPVDAEAGTEPVDLGTDWTLDAKAIK</sequence>
<dbReference type="AlphaFoldDB" id="M7DCM1"/>
<proteinExistence type="predicted"/>
<dbReference type="OrthoDB" id="6368842at2"/>
<dbReference type="eggNOG" id="ENOG50348JC">
    <property type="taxonomic scope" value="Bacteria"/>
</dbReference>
<dbReference type="PATRIC" id="fig|1288826.3.peg.1169"/>
<gene>
    <name evidence="1" type="ORF">MSNKSG1_06038</name>
</gene>
<evidence type="ECO:0000313" key="2">
    <source>
        <dbReference type="Proteomes" id="UP000011960"/>
    </source>
</evidence>
<dbReference type="EMBL" id="APAT01000015">
    <property type="protein sequence ID" value="EMP55407.1"/>
    <property type="molecule type" value="Genomic_DNA"/>
</dbReference>
<name>M7DCM1_9GAMM</name>
<comment type="caution">
    <text evidence="1">The sequence shown here is derived from an EMBL/GenBank/DDBJ whole genome shotgun (WGS) entry which is preliminary data.</text>
</comment>
<protein>
    <submittedName>
        <fullName evidence="1">Uncharacterized protein</fullName>
    </submittedName>
</protein>
<keyword evidence="2" id="KW-1185">Reference proteome</keyword>
<accession>M7DCM1</accession>
<dbReference type="Proteomes" id="UP000011960">
    <property type="component" value="Unassembled WGS sequence"/>
</dbReference>
<reference evidence="1 2" key="1">
    <citation type="journal article" date="2013" name="Genome Announc.">
        <title>Genome Sequence of Hydrothermal Arsenic-Respiring Bacterium Marinobacter santoriniensis NKSG1T.</title>
        <authorList>
            <person name="Handley K.M."/>
            <person name="Upton M."/>
            <person name="Beatson S.A."/>
            <person name="Hery M."/>
            <person name="Lloyd J.R."/>
        </authorList>
    </citation>
    <scope>NUCLEOTIDE SEQUENCE [LARGE SCALE GENOMIC DNA]</scope>
    <source>
        <strain evidence="1 2">NKSG1</strain>
    </source>
</reference>
<dbReference type="RefSeq" id="WP_008938355.1">
    <property type="nucleotide sequence ID" value="NZ_APAT01000015.1"/>
</dbReference>
<organism evidence="1 2">
    <name type="scientific">Marinobacter santoriniensis NKSG1</name>
    <dbReference type="NCBI Taxonomy" id="1288826"/>
    <lineage>
        <taxon>Bacteria</taxon>
        <taxon>Pseudomonadati</taxon>
        <taxon>Pseudomonadota</taxon>
        <taxon>Gammaproteobacteria</taxon>
        <taxon>Pseudomonadales</taxon>
        <taxon>Marinobacteraceae</taxon>
        <taxon>Marinobacter</taxon>
    </lineage>
</organism>
<evidence type="ECO:0000313" key="1">
    <source>
        <dbReference type="EMBL" id="EMP55407.1"/>
    </source>
</evidence>